<evidence type="ECO:0000259" key="1">
    <source>
        <dbReference type="Pfam" id="PF11774"/>
    </source>
</evidence>
<dbReference type="Pfam" id="PF11774">
    <property type="entry name" value="Lsr2"/>
    <property type="match status" value="1"/>
</dbReference>
<dbReference type="Gene3D" id="3.30.60.230">
    <property type="entry name" value="Lsr2, dimerization domain"/>
    <property type="match status" value="1"/>
</dbReference>
<dbReference type="Proteomes" id="UP000391791">
    <property type="component" value="Segment"/>
</dbReference>
<dbReference type="KEGG" id="vg:62648599"/>
<dbReference type="GeneID" id="62648599"/>
<reference evidence="2 3" key="1">
    <citation type="submission" date="2019-08" db="EMBL/GenBank/DDBJ databases">
        <authorList>
            <person name="Duffy I."/>
            <person name="Kerns H.R."/>
            <person name="Brown C.R."/>
            <person name="Ouellette L.A."/>
            <person name="Showers K.M."/>
            <person name="Katz E.L."/>
            <person name="Gemmati A.M."/>
            <person name="Ogueke L.I."/>
            <person name="Latalladi V.L."/>
            <person name="Duncan J."/>
            <person name="Washington J.M."/>
            <person name="Garlena R.A."/>
            <person name="Russell D.A."/>
            <person name="Pope W.H."/>
            <person name="Jacobs-Sera D."/>
            <person name="Hatfull G.F."/>
        </authorList>
    </citation>
    <scope>NUCLEOTIDE SEQUENCE [LARGE SCALE GENOMIC DNA]</scope>
</reference>
<accession>A0A5Q2WGP5</accession>
<sequence length="69" mass="7857">MATRTIELLTDDLDGSEDDVATITFAHDGAAWEIDLNAEHRAELFTALWPYMEAGRPVKRPRRRRSGSR</sequence>
<dbReference type="InterPro" id="IPR042261">
    <property type="entry name" value="Lsr2-like_dimerization"/>
</dbReference>
<dbReference type="GO" id="GO:0003677">
    <property type="term" value="F:DNA binding"/>
    <property type="evidence" value="ECO:0007669"/>
    <property type="project" value="InterPro"/>
</dbReference>
<dbReference type="InterPro" id="IPR024412">
    <property type="entry name" value="Lsr2_dim_dom"/>
</dbReference>
<organism evidence="2 3">
    <name type="scientific">Microbacterium phage Kaijohn</name>
    <dbReference type="NCBI Taxonomy" id="2653750"/>
    <lineage>
        <taxon>Viruses</taxon>
        <taxon>Duplodnaviria</taxon>
        <taxon>Heunggongvirae</taxon>
        <taxon>Uroviricota</taxon>
        <taxon>Caudoviricetes</taxon>
        <taxon>Orlajensenviridae</taxon>
        <taxon>Pelczarvirinae</taxon>
        <taxon>Paopuvirus</taxon>
        <taxon>Paopuvirus kaijohn</taxon>
    </lineage>
</organism>
<evidence type="ECO:0000313" key="2">
    <source>
        <dbReference type="EMBL" id="QGH78540.1"/>
    </source>
</evidence>
<gene>
    <name evidence="2" type="primary">20</name>
    <name evidence="2" type="ORF">SEA_KAIJOHN_20</name>
</gene>
<feature type="domain" description="Lsr2 dimerization" evidence="1">
    <location>
        <begin position="1"/>
        <end position="58"/>
    </location>
</feature>
<proteinExistence type="predicted"/>
<evidence type="ECO:0000313" key="3">
    <source>
        <dbReference type="Proteomes" id="UP000391791"/>
    </source>
</evidence>
<protein>
    <submittedName>
        <fullName evidence="2">Lsr2-like DNA bridging protein</fullName>
    </submittedName>
</protein>
<keyword evidence="3" id="KW-1185">Reference proteome</keyword>
<name>A0A5Q2WGP5_9CAUD</name>
<dbReference type="RefSeq" id="YP_009996680.1">
    <property type="nucleotide sequence ID" value="NC_052935.1"/>
</dbReference>
<dbReference type="EMBL" id="MN369745">
    <property type="protein sequence ID" value="QGH78540.1"/>
    <property type="molecule type" value="Genomic_DNA"/>
</dbReference>